<dbReference type="Proteomes" id="UP001156398">
    <property type="component" value="Unassembled WGS sequence"/>
</dbReference>
<dbReference type="AlphaFoldDB" id="A0AA90GUL8"/>
<name>A0AA90GUL8_9ACTN</name>
<keyword evidence="1" id="KW-0812">Transmembrane</keyword>
<evidence type="ECO:0000313" key="4">
    <source>
        <dbReference type="EMBL" id="MDI5968244.1"/>
    </source>
</evidence>
<keyword evidence="1" id="KW-0472">Membrane</keyword>
<evidence type="ECO:0000313" key="5">
    <source>
        <dbReference type="Proteomes" id="UP001156398"/>
    </source>
</evidence>
<accession>A0AA90GUL8</accession>
<comment type="caution">
    <text evidence="4">The sequence shown here is derived from an EMBL/GenBank/DDBJ whole genome shotgun (WGS) entry which is preliminary data.</text>
</comment>
<dbReference type="EMBL" id="JABXJJ020000002">
    <property type="protein sequence ID" value="MDI5968244.1"/>
    <property type="molecule type" value="Genomic_DNA"/>
</dbReference>
<protein>
    <submittedName>
        <fullName evidence="4">SPW repeat protein</fullName>
    </submittedName>
</protein>
<gene>
    <name evidence="3" type="ORF">POF43_002825</name>
    <name evidence="4" type="ORF">POF50_002590</name>
</gene>
<dbReference type="RefSeq" id="WP_271318008.1">
    <property type="nucleotide sequence ID" value="NZ_JAAGKO020000002.1"/>
</dbReference>
<evidence type="ECO:0000256" key="1">
    <source>
        <dbReference type="SAM" id="Phobius"/>
    </source>
</evidence>
<dbReference type="EMBL" id="JAAGKO020000002">
    <property type="protein sequence ID" value="MDI5961665.1"/>
    <property type="molecule type" value="Genomic_DNA"/>
</dbReference>
<keyword evidence="5" id="KW-1185">Reference proteome</keyword>
<feature type="transmembrane region" description="Helical" evidence="1">
    <location>
        <begin position="35"/>
        <end position="54"/>
    </location>
</feature>
<feature type="domain" description="SPW repeat-containing integral membrane" evidence="2">
    <location>
        <begin position="37"/>
        <end position="134"/>
    </location>
</feature>
<reference evidence="4 5" key="1">
    <citation type="submission" date="2023-05" db="EMBL/GenBank/DDBJ databases">
        <title>Streptantibioticus silvisoli sp. nov., acidotolerant actinomycetes 1 from pine litter.</title>
        <authorList>
            <person name="Swiecimska M."/>
            <person name="Golinska P."/>
            <person name="Sangal V."/>
            <person name="Wachnowicz B."/>
            <person name="Goodfellow M."/>
        </authorList>
    </citation>
    <scope>NUCLEOTIDE SEQUENCE</scope>
    <source>
        <strain evidence="4">SL13</strain>
        <strain evidence="3 5">SL54</strain>
    </source>
</reference>
<keyword evidence="1" id="KW-1133">Transmembrane helix</keyword>
<dbReference type="InterPro" id="IPR005530">
    <property type="entry name" value="SPW"/>
</dbReference>
<feature type="transmembrane region" description="Helical" evidence="1">
    <location>
        <begin position="66"/>
        <end position="85"/>
    </location>
</feature>
<evidence type="ECO:0000259" key="2">
    <source>
        <dbReference type="Pfam" id="PF03779"/>
    </source>
</evidence>
<dbReference type="Pfam" id="PF03779">
    <property type="entry name" value="SPW"/>
    <property type="match status" value="1"/>
</dbReference>
<evidence type="ECO:0000313" key="3">
    <source>
        <dbReference type="EMBL" id="MDI5961665.1"/>
    </source>
</evidence>
<organism evidence="4">
    <name type="scientific">Streptantibioticus silvisoli</name>
    <dbReference type="NCBI Taxonomy" id="2705255"/>
    <lineage>
        <taxon>Bacteria</taxon>
        <taxon>Bacillati</taxon>
        <taxon>Actinomycetota</taxon>
        <taxon>Actinomycetes</taxon>
        <taxon>Kitasatosporales</taxon>
        <taxon>Streptomycetaceae</taxon>
        <taxon>Streptantibioticus</taxon>
    </lineage>
</organism>
<proteinExistence type="predicted"/>
<feature type="transmembrane region" description="Helical" evidence="1">
    <location>
        <begin position="119"/>
        <end position="140"/>
    </location>
</feature>
<sequence length="148" mass="15660">MGGDVSHHASDLSSHPDASEMRARYARVEAGRGEVAVDGLVVMAGLYAAISPWVVHFSGARNDLMINNLILGLAVALIGVGMSMAPQRMRGMSLAATGVGIWLIVSPWVVTRFPDTGMIWNNVIIGAVICLLGLAATLAIRRGKHSTR</sequence>